<accession>A0A6P4ZJE5</accession>
<dbReference type="OrthoDB" id="10053647at2759"/>
<dbReference type="Gene3D" id="1.10.340.70">
    <property type="match status" value="1"/>
</dbReference>
<dbReference type="InterPro" id="IPR012337">
    <property type="entry name" value="RNaseH-like_sf"/>
</dbReference>
<dbReference type="Pfam" id="PF17921">
    <property type="entry name" value="Integrase_H2C2"/>
    <property type="match status" value="1"/>
</dbReference>
<dbReference type="PROSITE" id="PS50994">
    <property type="entry name" value="INTEGRASE"/>
    <property type="match status" value="1"/>
</dbReference>
<evidence type="ECO:0000256" key="1">
    <source>
        <dbReference type="ARBA" id="ARBA00039658"/>
    </source>
</evidence>
<dbReference type="InterPro" id="IPR001584">
    <property type="entry name" value="Integrase_cat-core"/>
</dbReference>
<dbReference type="RefSeq" id="XP_019631202.1">
    <property type="nucleotide sequence ID" value="XM_019775643.1"/>
</dbReference>
<dbReference type="InterPro" id="IPR036397">
    <property type="entry name" value="RNaseH_sf"/>
</dbReference>
<dbReference type="PANTHER" id="PTHR37984:SF8">
    <property type="entry name" value="CCHC-TYPE DOMAIN-CONTAINING PROTEIN"/>
    <property type="match status" value="1"/>
</dbReference>
<dbReference type="AlphaFoldDB" id="A0A6P4ZJE5"/>
<dbReference type="FunFam" id="1.10.340.70:FF:000003">
    <property type="entry name" value="Protein CBG25708"/>
    <property type="match status" value="1"/>
</dbReference>
<feature type="domain" description="Integrase catalytic" evidence="2">
    <location>
        <begin position="91"/>
        <end position="171"/>
    </location>
</feature>
<sequence>MPYYHVRDELSTQDGIVLRGDRATIPKSLRSRMLTRIHQSYMGIEACLRFAKDCVYWPGMNAEVKDYVSRCDICQTVGRKQQKETLEPHPIPQRPWERVGTDLFTFQQREYLITVDYHSNYFEIDMCENVTRASTIVKKLKAQFARHGIPDVVISDNRPQSTADEFEKFAKNGTSNTKHPRQAIHRVMVKQRMQSRQPSS</sequence>
<evidence type="ECO:0000313" key="4">
    <source>
        <dbReference type="RefSeq" id="XP_019631202.1"/>
    </source>
</evidence>
<dbReference type="SUPFAM" id="SSF53098">
    <property type="entry name" value="Ribonuclease H-like"/>
    <property type="match status" value="1"/>
</dbReference>
<dbReference type="InterPro" id="IPR041588">
    <property type="entry name" value="Integrase_H2C2"/>
</dbReference>
<proteinExistence type="predicted"/>
<protein>
    <recommendedName>
        <fullName evidence="1">Gypsy retrotransposon integrase-like protein 1</fullName>
    </recommendedName>
</protein>
<dbReference type="GO" id="GO:0015074">
    <property type="term" value="P:DNA integration"/>
    <property type="evidence" value="ECO:0007669"/>
    <property type="project" value="InterPro"/>
</dbReference>
<organism evidence="3 4">
    <name type="scientific">Branchiostoma belcheri</name>
    <name type="common">Amphioxus</name>
    <dbReference type="NCBI Taxonomy" id="7741"/>
    <lineage>
        <taxon>Eukaryota</taxon>
        <taxon>Metazoa</taxon>
        <taxon>Chordata</taxon>
        <taxon>Cephalochordata</taxon>
        <taxon>Leptocardii</taxon>
        <taxon>Amphioxiformes</taxon>
        <taxon>Branchiostomatidae</taxon>
        <taxon>Branchiostoma</taxon>
    </lineage>
</organism>
<dbReference type="PANTHER" id="PTHR37984">
    <property type="entry name" value="PROTEIN CBG26694"/>
    <property type="match status" value="1"/>
</dbReference>
<evidence type="ECO:0000259" key="2">
    <source>
        <dbReference type="PROSITE" id="PS50994"/>
    </source>
</evidence>
<dbReference type="InterPro" id="IPR050951">
    <property type="entry name" value="Retrovirus_Pol_polyprotein"/>
</dbReference>
<gene>
    <name evidence="4" type="primary">LOC109475106</name>
</gene>
<dbReference type="GeneID" id="109475106"/>
<dbReference type="Gene3D" id="3.30.420.10">
    <property type="entry name" value="Ribonuclease H-like superfamily/Ribonuclease H"/>
    <property type="match status" value="1"/>
</dbReference>
<keyword evidence="3" id="KW-1185">Reference proteome</keyword>
<dbReference type="Proteomes" id="UP000515135">
    <property type="component" value="Unplaced"/>
</dbReference>
<name>A0A6P4ZJE5_BRABE</name>
<evidence type="ECO:0000313" key="3">
    <source>
        <dbReference type="Proteomes" id="UP000515135"/>
    </source>
</evidence>
<dbReference type="KEGG" id="bbel:109475106"/>
<reference evidence="4" key="1">
    <citation type="submission" date="2025-08" db="UniProtKB">
        <authorList>
            <consortium name="RefSeq"/>
        </authorList>
    </citation>
    <scope>IDENTIFICATION</scope>
    <source>
        <tissue evidence="4">Gonad</tissue>
    </source>
</reference>
<dbReference type="GO" id="GO:0003676">
    <property type="term" value="F:nucleic acid binding"/>
    <property type="evidence" value="ECO:0007669"/>
    <property type="project" value="InterPro"/>
</dbReference>